<evidence type="ECO:0000313" key="3">
    <source>
        <dbReference type="Proteomes" id="UP000177167"/>
    </source>
</evidence>
<evidence type="ECO:0000256" key="1">
    <source>
        <dbReference type="SAM" id="Phobius"/>
    </source>
</evidence>
<dbReference type="AlphaFoldDB" id="A0A1F8FB07"/>
<gene>
    <name evidence="2" type="ORF">A3J46_00015</name>
</gene>
<organism evidence="2 3">
    <name type="scientific">Candidatus Yanofskybacteria bacterium RIFCSPHIGHO2_02_FULL_41_11</name>
    <dbReference type="NCBI Taxonomy" id="1802675"/>
    <lineage>
        <taxon>Bacteria</taxon>
        <taxon>Candidatus Yanofskyibacteriota</taxon>
    </lineage>
</organism>
<sequence length="145" mass="16420">MNSRRSRNILFNSTLVAQIIFIAMVAGIILLAERFFSDEPSVFKNMSKNEAALFIDFDNMQRVFAGEIIDEMTVLDVLNASVAVGQIKLVYHVDSSNNTKVTEINDHKANDEKRFAFYVNSRLINPGKLNEIQVHLGDKITIKLE</sequence>
<keyword evidence="1" id="KW-0812">Transmembrane</keyword>
<name>A0A1F8FB07_9BACT</name>
<comment type="caution">
    <text evidence="2">The sequence shown here is derived from an EMBL/GenBank/DDBJ whole genome shotgun (WGS) entry which is preliminary data.</text>
</comment>
<dbReference type="Proteomes" id="UP000177167">
    <property type="component" value="Unassembled WGS sequence"/>
</dbReference>
<feature type="transmembrane region" description="Helical" evidence="1">
    <location>
        <begin position="9"/>
        <end position="32"/>
    </location>
</feature>
<evidence type="ECO:0000313" key="2">
    <source>
        <dbReference type="EMBL" id="OGN10323.1"/>
    </source>
</evidence>
<reference evidence="2 3" key="1">
    <citation type="journal article" date="2016" name="Nat. Commun.">
        <title>Thousands of microbial genomes shed light on interconnected biogeochemical processes in an aquifer system.</title>
        <authorList>
            <person name="Anantharaman K."/>
            <person name="Brown C.T."/>
            <person name="Hug L.A."/>
            <person name="Sharon I."/>
            <person name="Castelle C.J."/>
            <person name="Probst A.J."/>
            <person name="Thomas B.C."/>
            <person name="Singh A."/>
            <person name="Wilkins M.J."/>
            <person name="Karaoz U."/>
            <person name="Brodie E.L."/>
            <person name="Williams K.H."/>
            <person name="Hubbard S.S."/>
            <person name="Banfield J.F."/>
        </authorList>
    </citation>
    <scope>NUCLEOTIDE SEQUENCE [LARGE SCALE GENOMIC DNA]</scope>
</reference>
<keyword evidence="1" id="KW-1133">Transmembrane helix</keyword>
<keyword evidence="1" id="KW-0472">Membrane</keyword>
<dbReference type="EMBL" id="MGJP01000010">
    <property type="protein sequence ID" value="OGN10323.1"/>
    <property type="molecule type" value="Genomic_DNA"/>
</dbReference>
<protein>
    <submittedName>
        <fullName evidence="2">Uncharacterized protein</fullName>
    </submittedName>
</protein>
<proteinExistence type="predicted"/>
<accession>A0A1F8FB07</accession>